<feature type="compositionally biased region" description="Basic and acidic residues" evidence="4">
    <location>
        <begin position="83"/>
        <end position="93"/>
    </location>
</feature>
<evidence type="ECO:0000256" key="4">
    <source>
        <dbReference type="SAM" id="MobiDB-lite"/>
    </source>
</evidence>
<dbReference type="Proteomes" id="UP001239462">
    <property type="component" value="Unassembled WGS sequence"/>
</dbReference>
<dbReference type="InterPro" id="IPR002579">
    <property type="entry name" value="Met_Sox_Rdtase_MsrB_dom"/>
</dbReference>
<dbReference type="NCBIfam" id="TIGR00357">
    <property type="entry name" value="peptide-methionine (R)-S-oxide reductase MsrB"/>
    <property type="match status" value="1"/>
</dbReference>
<dbReference type="PROSITE" id="PS51790">
    <property type="entry name" value="MSRB"/>
    <property type="match status" value="1"/>
</dbReference>
<comment type="caution">
    <text evidence="6">The sequence shown here is derived from an EMBL/GenBank/DDBJ whole genome shotgun (WGS) entry which is preliminary data.</text>
</comment>
<dbReference type="PANTHER" id="PTHR10173:SF52">
    <property type="entry name" value="METHIONINE-R-SULFOXIDE REDUCTASE B1"/>
    <property type="match status" value="1"/>
</dbReference>
<dbReference type="EMBL" id="JASZZN010000021">
    <property type="protein sequence ID" value="MDM4018389.1"/>
    <property type="molecule type" value="Genomic_DNA"/>
</dbReference>
<dbReference type="Gene3D" id="2.170.150.20">
    <property type="entry name" value="Peptide methionine sulfoxide reductase"/>
    <property type="match status" value="1"/>
</dbReference>
<dbReference type="InterPro" id="IPR028427">
    <property type="entry name" value="Met_Sox_Rdtase_MsrB"/>
</dbReference>
<feature type="region of interest" description="Disordered" evidence="4">
    <location>
        <begin position="42"/>
        <end position="99"/>
    </location>
</feature>
<feature type="compositionally biased region" description="Basic and acidic residues" evidence="4">
    <location>
        <begin position="48"/>
        <end position="72"/>
    </location>
</feature>
<keyword evidence="2 6" id="KW-0560">Oxidoreductase</keyword>
<sequence>MPIVSKFRKRRIRLAAFLSVCGAAIVIGQAGDIRRVFGQEGKTANSETARDPADQNRSASQDKTRAPEDSRASVDPVADQDPDETKIKEPEFRRKSKPQLKRALTSIEFKVTQNADTEPAFRNRYWNNKKDGLYRCVVCGLSLFSSETKYKSGTGWPSFWAPIEEDHVGYKTDYFLFYPRTEVHCKRCSAHLGHVFDDGPTDTTGKRFCMNSAAMKFYESGKENDFDE</sequence>
<evidence type="ECO:0000256" key="1">
    <source>
        <dbReference type="ARBA" id="ARBA00012499"/>
    </source>
</evidence>
<dbReference type="SUPFAM" id="SSF51316">
    <property type="entry name" value="Mss4-like"/>
    <property type="match status" value="1"/>
</dbReference>
<dbReference type="InterPro" id="IPR011057">
    <property type="entry name" value="Mss4-like_sf"/>
</dbReference>
<dbReference type="GO" id="GO:0033743">
    <property type="term" value="F:peptide-methionine (R)-S-oxide reductase activity"/>
    <property type="evidence" value="ECO:0007669"/>
    <property type="project" value="UniProtKB-EC"/>
</dbReference>
<reference evidence="6 7" key="1">
    <citation type="submission" date="2023-06" db="EMBL/GenBank/DDBJ databases">
        <title>Roseiconus lacunae JC819 isolated from Gulf of Mannar region, Tamil Nadu.</title>
        <authorList>
            <person name="Pk S."/>
            <person name="Ch S."/>
            <person name="Ch V.R."/>
        </authorList>
    </citation>
    <scope>NUCLEOTIDE SEQUENCE [LARGE SCALE GENOMIC DNA]</scope>
    <source>
        <strain evidence="6 7">JC819</strain>
    </source>
</reference>
<evidence type="ECO:0000256" key="2">
    <source>
        <dbReference type="ARBA" id="ARBA00023002"/>
    </source>
</evidence>
<evidence type="ECO:0000256" key="3">
    <source>
        <dbReference type="ARBA" id="ARBA00048488"/>
    </source>
</evidence>
<keyword evidence="7" id="KW-1185">Reference proteome</keyword>
<evidence type="ECO:0000313" key="7">
    <source>
        <dbReference type="Proteomes" id="UP001239462"/>
    </source>
</evidence>
<proteinExistence type="predicted"/>
<gene>
    <name evidence="6" type="primary">msrB</name>
    <name evidence="6" type="ORF">QTN89_23255</name>
</gene>
<evidence type="ECO:0000259" key="5">
    <source>
        <dbReference type="PROSITE" id="PS51790"/>
    </source>
</evidence>
<name>A0ABT7PPG0_9BACT</name>
<protein>
    <recommendedName>
        <fullName evidence="1">peptide-methionine (R)-S-oxide reductase</fullName>
        <ecNumber evidence="1">1.8.4.12</ecNumber>
    </recommendedName>
</protein>
<feature type="domain" description="MsrB" evidence="5">
    <location>
        <begin position="97"/>
        <end position="220"/>
    </location>
</feature>
<evidence type="ECO:0000313" key="6">
    <source>
        <dbReference type="EMBL" id="MDM4018389.1"/>
    </source>
</evidence>
<dbReference type="PANTHER" id="PTHR10173">
    <property type="entry name" value="METHIONINE SULFOXIDE REDUCTASE"/>
    <property type="match status" value="1"/>
</dbReference>
<dbReference type="Pfam" id="PF01641">
    <property type="entry name" value="SelR"/>
    <property type="match status" value="1"/>
</dbReference>
<organism evidence="6 7">
    <name type="scientific">Roseiconus lacunae</name>
    <dbReference type="NCBI Taxonomy" id="2605694"/>
    <lineage>
        <taxon>Bacteria</taxon>
        <taxon>Pseudomonadati</taxon>
        <taxon>Planctomycetota</taxon>
        <taxon>Planctomycetia</taxon>
        <taxon>Pirellulales</taxon>
        <taxon>Pirellulaceae</taxon>
        <taxon>Roseiconus</taxon>
    </lineage>
</organism>
<accession>A0ABT7PPG0</accession>
<dbReference type="EC" id="1.8.4.12" evidence="1"/>
<dbReference type="RefSeq" id="WP_289166196.1">
    <property type="nucleotide sequence ID" value="NZ_JASZZN010000021.1"/>
</dbReference>
<comment type="catalytic activity">
    <reaction evidence="3">
        <text>L-methionyl-[protein] + [thioredoxin]-disulfide + H2O = L-methionyl-(R)-S-oxide-[protein] + [thioredoxin]-dithiol</text>
        <dbReference type="Rhea" id="RHEA:24164"/>
        <dbReference type="Rhea" id="RHEA-COMP:10698"/>
        <dbReference type="Rhea" id="RHEA-COMP:10700"/>
        <dbReference type="Rhea" id="RHEA-COMP:12313"/>
        <dbReference type="Rhea" id="RHEA-COMP:12314"/>
        <dbReference type="ChEBI" id="CHEBI:15377"/>
        <dbReference type="ChEBI" id="CHEBI:16044"/>
        <dbReference type="ChEBI" id="CHEBI:29950"/>
        <dbReference type="ChEBI" id="CHEBI:45764"/>
        <dbReference type="ChEBI" id="CHEBI:50058"/>
        <dbReference type="EC" id="1.8.4.12"/>
    </reaction>
</comment>